<dbReference type="CDD" id="cd11713">
    <property type="entry name" value="GINS_A_psf3"/>
    <property type="match status" value="1"/>
</dbReference>
<dbReference type="PANTHER" id="PTHR22768">
    <property type="entry name" value="DNA REPLICATION COMPLEX GINS PROTEIN PSF3"/>
    <property type="match status" value="1"/>
</dbReference>
<organism evidence="3 4">
    <name type="scientific">Gonium pectorale</name>
    <name type="common">Green alga</name>
    <dbReference type="NCBI Taxonomy" id="33097"/>
    <lineage>
        <taxon>Eukaryota</taxon>
        <taxon>Viridiplantae</taxon>
        <taxon>Chlorophyta</taxon>
        <taxon>core chlorophytes</taxon>
        <taxon>Chlorophyceae</taxon>
        <taxon>CS clade</taxon>
        <taxon>Chlamydomonadales</taxon>
        <taxon>Volvocaceae</taxon>
        <taxon>Gonium</taxon>
    </lineage>
</organism>
<dbReference type="SUPFAM" id="SSF160059">
    <property type="entry name" value="PriA/YqbF domain"/>
    <property type="match status" value="1"/>
</dbReference>
<dbReference type="Proteomes" id="UP000075714">
    <property type="component" value="Unassembled WGS sequence"/>
</dbReference>
<feature type="compositionally biased region" description="Basic and acidic residues" evidence="1">
    <location>
        <begin position="191"/>
        <end position="204"/>
    </location>
</feature>
<dbReference type="Pfam" id="PF22466">
    <property type="entry name" value="PSF3_N"/>
    <property type="match status" value="1"/>
</dbReference>
<dbReference type="OrthoDB" id="10251744at2759"/>
<dbReference type="InterPro" id="IPR038437">
    <property type="entry name" value="GINS_Psf3_sf"/>
</dbReference>
<dbReference type="GO" id="GO:0000811">
    <property type="term" value="C:GINS complex"/>
    <property type="evidence" value="ECO:0007669"/>
    <property type="project" value="TreeGrafter"/>
</dbReference>
<dbReference type="CDD" id="cd21693">
    <property type="entry name" value="GINS_B_Psf3"/>
    <property type="match status" value="1"/>
</dbReference>
<name>A0A150GMY1_GONPE</name>
<dbReference type="EMBL" id="LSYV01000014">
    <property type="protein sequence ID" value="KXZ51154.1"/>
    <property type="molecule type" value="Genomic_DNA"/>
</dbReference>
<dbReference type="AlphaFoldDB" id="A0A150GMY1"/>
<evidence type="ECO:0000256" key="1">
    <source>
        <dbReference type="SAM" id="MobiDB-lite"/>
    </source>
</evidence>
<comment type="caution">
    <text evidence="3">The sequence shown here is derived from an EMBL/GenBank/DDBJ whole genome shotgun (WGS) entry which is preliminary data.</text>
</comment>
<gene>
    <name evidence="3" type="ORF">GPECTOR_13g641</name>
</gene>
<evidence type="ECO:0000313" key="4">
    <source>
        <dbReference type="Proteomes" id="UP000075714"/>
    </source>
</evidence>
<evidence type="ECO:0000259" key="2">
    <source>
        <dbReference type="Pfam" id="PF22466"/>
    </source>
</evidence>
<reference evidence="4" key="1">
    <citation type="journal article" date="2016" name="Nat. Commun.">
        <title>The Gonium pectorale genome demonstrates co-option of cell cycle regulation during the evolution of multicellularity.</title>
        <authorList>
            <person name="Hanschen E.R."/>
            <person name="Marriage T.N."/>
            <person name="Ferris P.J."/>
            <person name="Hamaji T."/>
            <person name="Toyoda A."/>
            <person name="Fujiyama A."/>
            <person name="Neme R."/>
            <person name="Noguchi H."/>
            <person name="Minakuchi Y."/>
            <person name="Suzuki M."/>
            <person name="Kawai-Toyooka H."/>
            <person name="Smith D.R."/>
            <person name="Sparks H."/>
            <person name="Anderson J."/>
            <person name="Bakaric R."/>
            <person name="Luria V."/>
            <person name="Karger A."/>
            <person name="Kirschner M.W."/>
            <person name="Durand P.M."/>
            <person name="Michod R.E."/>
            <person name="Nozaki H."/>
            <person name="Olson B.J."/>
        </authorList>
    </citation>
    <scope>NUCLEOTIDE SEQUENCE [LARGE SCALE GENOMIC DNA]</scope>
    <source>
        <strain evidence="4">NIES-2863</strain>
    </source>
</reference>
<dbReference type="STRING" id="33097.A0A150GMY1"/>
<dbReference type="InterPro" id="IPR036224">
    <property type="entry name" value="GINS_bundle-like_dom_sf"/>
</dbReference>
<dbReference type="PANTHER" id="PTHR22768:SF0">
    <property type="entry name" value="DNA REPLICATION COMPLEX GINS PROTEIN PSF3"/>
    <property type="match status" value="1"/>
</dbReference>
<evidence type="ECO:0000313" key="3">
    <source>
        <dbReference type="EMBL" id="KXZ51154.1"/>
    </source>
</evidence>
<dbReference type="InterPro" id="IPR055221">
    <property type="entry name" value="PSF3_N"/>
</dbReference>
<proteinExistence type="predicted"/>
<protein>
    <recommendedName>
        <fullName evidence="2">DNA replication complex GINS protein PSF3 N-terminal domain-containing protein</fullName>
    </recommendedName>
</protein>
<dbReference type="Gene3D" id="1.20.58.2050">
    <property type="match status" value="1"/>
</dbReference>
<accession>A0A150GMY1</accession>
<dbReference type="GO" id="GO:1902975">
    <property type="term" value="P:mitotic DNA replication initiation"/>
    <property type="evidence" value="ECO:0007669"/>
    <property type="project" value="TreeGrafter"/>
</dbReference>
<feature type="region of interest" description="Disordered" evidence="1">
    <location>
        <begin position="171"/>
        <end position="204"/>
    </location>
</feature>
<sequence>MADYWSIDAALAEETTVPTRFKFGALGVARVLEPGSTSDDIEAGAKVDAPLWLAAALTRRGMASFGLPEMYSERYRRKLNAGAECINLKGRAPFFYDVGNKCNQFMQDLTLSDFLSRTYATRYRELVSKGLSTVSGEDMLELQSKLSLEELAVFEAGRDSVARAEMWARGARPRSTAVVPPSRKRASSSREGADQRESRQRVDG</sequence>
<dbReference type="SUPFAM" id="SSF158573">
    <property type="entry name" value="GINS helical bundle-like"/>
    <property type="match status" value="1"/>
</dbReference>
<feature type="domain" description="DNA replication complex GINS protein PSF3 N-terminal" evidence="2">
    <location>
        <begin position="5"/>
        <end position="58"/>
    </location>
</feature>
<dbReference type="InterPro" id="IPR010492">
    <property type="entry name" value="GINS_Psf3"/>
</dbReference>
<keyword evidence="4" id="KW-1185">Reference proteome</keyword>